<dbReference type="GO" id="GO:0016281">
    <property type="term" value="C:eukaryotic translation initiation factor 4F complex"/>
    <property type="evidence" value="ECO:0007669"/>
    <property type="project" value="TreeGrafter"/>
</dbReference>
<keyword evidence="1 3" id="KW-0396">Initiation factor</keyword>
<comment type="similarity">
    <text evidence="1">Belongs to the eukaryotic initiation factor 4E family.</text>
</comment>
<dbReference type="EMBL" id="MTYJ01000092">
    <property type="protein sequence ID" value="OQV15226.1"/>
    <property type="molecule type" value="Genomic_DNA"/>
</dbReference>
<proteinExistence type="inferred from homology"/>
<keyword evidence="1" id="KW-0648">Protein biosynthesis</keyword>
<dbReference type="AlphaFoldDB" id="A0A1W0WJ52"/>
<gene>
    <name evidence="3" type="ORF">BV898_10608</name>
</gene>
<feature type="compositionally biased region" description="Polar residues" evidence="2">
    <location>
        <begin position="1"/>
        <end position="14"/>
    </location>
</feature>
<evidence type="ECO:0000256" key="2">
    <source>
        <dbReference type="SAM" id="MobiDB-lite"/>
    </source>
</evidence>
<feature type="compositionally biased region" description="Basic residues" evidence="2">
    <location>
        <begin position="35"/>
        <end position="47"/>
    </location>
</feature>
<dbReference type="Gene3D" id="3.30.760.10">
    <property type="entry name" value="RNA Cap, Translation Initiation Factor Eif4e"/>
    <property type="match status" value="1"/>
</dbReference>
<dbReference type="PANTHER" id="PTHR11960">
    <property type="entry name" value="EUKARYOTIC TRANSLATION INITIATION FACTOR 4E RELATED"/>
    <property type="match status" value="1"/>
</dbReference>
<dbReference type="InterPro" id="IPR001040">
    <property type="entry name" value="TIF_eIF_4E"/>
</dbReference>
<evidence type="ECO:0000313" key="3">
    <source>
        <dbReference type="EMBL" id="OQV15226.1"/>
    </source>
</evidence>
<keyword evidence="1" id="KW-0694">RNA-binding</keyword>
<dbReference type="SUPFAM" id="SSF55418">
    <property type="entry name" value="eIF4e-like"/>
    <property type="match status" value="1"/>
</dbReference>
<feature type="region of interest" description="Disordered" evidence="2">
    <location>
        <begin position="114"/>
        <end position="142"/>
    </location>
</feature>
<dbReference type="Proteomes" id="UP000192578">
    <property type="component" value="Unassembled WGS sequence"/>
</dbReference>
<name>A0A1W0WJ52_HYPEX</name>
<evidence type="ECO:0000313" key="4">
    <source>
        <dbReference type="Proteomes" id="UP000192578"/>
    </source>
</evidence>
<accession>A0A1W0WJ52</accession>
<comment type="caution">
    <text evidence="3">The sequence shown here is derived from an EMBL/GenBank/DDBJ whole genome shotgun (WGS) entry which is preliminary data.</text>
</comment>
<feature type="region of interest" description="Disordered" evidence="2">
    <location>
        <begin position="1"/>
        <end position="78"/>
    </location>
</feature>
<evidence type="ECO:0000256" key="1">
    <source>
        <dbReference type="RuleBase" id="RU004374"/>
    </source>
</evidence>
<dbReference type="GO" id="GO:0003743">
    <property type="term" value="F:translation initiation factor activity"/>
    <property type="evidence" value="ECO:0007669"/>
    <property type="project" value="UniProtKB-KW"/>
</dbReference>
<dbReference type="InterPro" id="IPR023398">
    <property type="entry name" value="TIF_eIF4e-like"/>
</dbReference>
<keyword evidence="4" id="KW-1185">Reference proteome</keyword>
<dbReference type="GO" id="GO:0000340">
    <property type="term" value="F:RNA 7-methylguanosine cap binding"/>
    <property type="evidence" value="ECO:0007669"/>
    <property type="project" value="TreeGrafter"/>
</dbReference>
<organism evidence="3 4">
    <name type="scientific">Hypsibius exemplaris</name>
    <name type="common">Freshwater tardigrade</name>
    <dbReference type="NCBI Taxonomy" id="2072580"/>
    <lineage>
        <taxon>Eukaryota</taxon>
        <taxon>Metazoa</taxon>
        <taxon>Ecdysozoa</taxon>
        <taxon>Tardigrada</taxon>
        <taxon>Eutardigrada</taxon>
        <taxon>Parachela</taxon>
        <taxon>Hypsibioidea</taxon>
        <taxon>Hypsibiidae</taxon>
        <taxon>Hypsibius</taxon>
    </lineage>
</organism>
<dbReference type="OrthoDB" id="590761at2759"/>
<reference evidence="4" key="1">
    <citation type="submission" date="2017-01" db="EMBL/GenBank/DDBJ databases">
        <title>Comparative genomics of anhydrobiosis in the tardigrade Hypsibius dujardini.</title>
        <authorList>
            <person name="Yoshida Y."/>
            <person name="Koutsovoulos G."/>
            <person name="Laetsch D."/>
            <person name="Stevens L."/>
            <person name="Kumar S."/>
            <person name="Horikawa D."/>
            <person name="Ishino K."/>
            <person name="Komine S."/>
            <person name="Tomita M."/>
            <person name="Blaxter M."/>
            <person name="Arakawa K."/>
        </authorList>
    </citation>
    <scope>NUCLEOTIDE SEQUENCE [LARGE SCALE GENOMIC DNA]</scope>
    <source>
        <strain evidence="4">Z151</strain>
    </source>
</reference>
<sequence length="406" mass="46552">MDKSMSYHSCSTGDSYGPPDNINRMADFDMDPRLSHSHHSHHYHHNHPQQQNSFAKYRDGDGAGAETARFNPDGAWPNFYVQHRETGRLYGNGGRRNPADDQPYDSKYRTLIPQRRPGDQFDHQANAKNSKTKPEPAAGPTQRGVRLRSAWTYWHVAAEGGTEEDWKAGMKPMCTFDFKEQFWGMWNSIKPPSELGAKRELALFRGGLGRRPVWPDWNDTENVDGGRWKIIVRVTELPQIVDNFWRDLMVHCIEERWVPYSGFVNGVSITVKGQFYRVYVWLCSSKPAYVEFIRDRTKELLKDIPYVQMDYVTGNGERPQQRGPLVEAWGEAHLTSDSKAEKNAVESPQKLVATTLPPIERRFCPTGVGRCSRAGRFDGMAGCHNKLELAFNKRFGSEHIYQNKEN</sequence>
<protein>
    <submittedName>
        <fullName evidence="3">Eukaryotic translation initiation factor 4E</fullName>
    </submittedName>
</protein>
<dbReference type="Pfam" id="PF01652">
    <property type="entry name" value="IF4E"/>
    <property type="match status" value="1"/>
</dbReference>